<dbReference type="InterPro" id="IPR050155">
    <property type="entry name" value="HAD-like_hydrolase_sf"/>
</dbReference>
<dbReference type="GO" id="GO:0006281">
    <property type="term" value="P:DNA repair"/>
    <property type="evidence" value="ECO:0007669"/>
    <property type="project" value="TreeGrafter"/>
</dbReference>
<dbReference type="InterPro" id="IPR023214">
    <property type="entry name" value="HAD_sf"/>
</dbReference>
<reference evidence="1 2" key="1">
    <citation type="submission" date="2018-09" db="EMBL/GenBank/DDBJ databases">
        <title>Cohnella cavernae sp. nov., isolated from a karst cave.</title>
        <authorList>
            <person name="Zhu H."/>
        </authorList>
    </citation>
    <scope>NUCLEOTIDE SEQUENCE [LARGE SCALE GENOMIC DNA]</scope>
    <source>
        <strain evidence="1 2">K2E09-144</strain>
    </source>
</reference>
<dbReference type="InterPro" id="IPR041492">
    <property type="entry name" value="HAD_2"/>
</dbReference>
<dbReference type="AlphaFoldDB" id="A0A398CV16"/>
<dbReference type="Gene3D" id="3.40.50.1000">
    <property type="entry name" value="HAD superfamily/HAD-like"/>
    <property type="match status" value="1"/>
</dbReference>
<dbReference type="SFLD" id="SFLDG01129">
    <property type="entry name" value="C1.5:_HAD__Beta-PGM__Phosphata"/>
    <property type="match status" value="1"/>
</dbReference>
<evidence type="ECO:0000313" key="2">
    <source>
        <dbReference type="Proteomes" id="UP000266340"/>
    </source>
</evidence>
<keyword evidence="1" id="KW-0378">Hydrolase</keyword>
<sequence length="217" mass="25255">MIKHVVFDFDGTIVDSLGAVVDIYNEIAGQYRFTKLDQDRYRALMNVPLRERIKALGVPMHRIFFIRNVARQFKQKYQTQLHLIRMIDGVLEAAERLKEQGYVLSILTSNSEANVREYLRNREISIFDHVYSANGLFGKHRTINQYRKQHRLSREELIYVGDETRDIQACRKSRVPIIAVTWGVEDRALLAAANPDYLIDRPQEIANVLFSETGEEI</sequence>
<dbReference type="Proteomes" id="UP000266340">
    <property type="component" value="Unassembled WGS sequence"/>
</dbReference>
<dbReference type="InterPro" id="IPR036412">
    <property type="entry name" value="HAD-like_sf"/>
</dbReference>
<organism evidence="1 2">
    <name type="scientific">Cohnella faecalis</name>
    <dbReference type="NCBI Taxonomy" id="2315694"/>
    <lineage>
        <taxon>Bacteria</taxon>
        <taxon>Bacillati</taxon>
        <taxon>Bacillota</taxon>
        <taxon>Bacilli</taxon>
        <taxon>Bacillales</taxon>
        <taxon>Paenibacillaceae</taxon>
        <taxon>Cohnella</taxon>
    </lineage>
</organism>
<evidence type="ECO:0000313" key="1">
    <source>
        <dbReference type="EMBL" id="RIE03717.1"/>
    </source>
</evidence>
<dbReference type="GO" id="GO:0008967">
    <property type="term" value="F:phosphoglycolate phosphatase activity"/>
    <property type="evidence" value="ECO:0007669"/>
    <property type="project" value="TreeGrafter"/>
</dbReference>
<dbReference type="SFLD" id="SFLDS00003">
    <property type="entry name" value="Haloacid_Dehalogenase"/>
    <property type="match status" value="1"/>
</dbReference>
<gene>
    <name evidence="1" type="ORF">D3H35_10500</name>
</gene>
<dbReference type="InterPro" id="IPR023198">
    <property type="entry name" value="PGP-like_dom2"/>
</dbReference>
<dbReference type="EMBL" id="QXJM01000032">
    <property type="protein sequence ID" value="RIE03717.1"/>
    <property type="molecule type" value="Genomic_DNA"/>
</dbReference>
<dbReference type="RefSeq" id="WP_119149112.1">
    <property type="nucleotide sequence ID" value="NZ_JBHSOV010000021.1"/>
</dbReference>
<comment type="caution">
    <text evidence="1">The sequence shown here is derived from an EMBL/GenBank/DDBJ whole genome shotgun (WGS) entry which is preliminary data.</text>
</comment>
<protein>
    <submittedName>
        <fullName evidence="1">HAD family hydrolase</fullName>
    </submittedName>
</protein>
<dbReference type="SUPFAM" id="SSF56784">
    <property type="entry name" value="HAD-like"/>
    <property type="match status" value="1"/>
</dbReference>
<accession>A0A398CV16</accession>
<dbReference type="GO" id="GO:0005829">
    <property type="term" value="C:cytosol"/>
    <property type="evidence" value="ECO:0007669"/>
    <property type="project" value="TreeGrafter"/>
</dbReference>
<name>A0A398CV16_9BACL</name>
<dbReference type="Pfam" id="PF13419">
    <property type="entry name" value="HAD_2"/>
    <property type="match status" value="1"/>
</dbReference>
<dbReference type="PANTHER" id="PTHR43434">
    <property type="entry name" value="PHOSPHOGLYCOLATE PHOSPHATASE"/>
    <property type="match status" value="1"/>
</dbReference>
<proteinExistence type="predicted"/>
<keyword evidence="2" id="KW-1185">Reference proteome</keyword>
<dbReference type="PANTHER" id="PTHR43434:SF13">
    <property type="entry name" value="PHOSPHOGLYCOLATE PHOSPHATASE"/>
    <property type="match status" value="1"/>
</dbReference>
<dbReference type="Gene3D" id="1.10.150.240">
    <property type="entry name" value="Putative phosphatase, domain 2"/>
    <property type="match status" value="1"/>
</dbReference>
<dbReference type="OrthoDB" id="9792518at2"/>